<evidence type="ECO:0000313" key="6">
    <source>
        <dbReference type="Proteomes" id="UP001500822"/>
    </source>
</evidence>
<proteinExistence type="inferred from homology"/>
<comment type="similarity">
    <text evidence="2">Belongs to the amidase family.</text>
</comment>
<keyword evidence="6" id="KW-1185">Reference proteome</keyword>
<dbReference type="PROSITE" id="PS00571">
    <property type="entry name" value="AMIDASES"/>
    <property type="match status" value="1"/>
</dbReference>
<protein>
    <recommendedName>
        <fullName evidence="3">amidase</fullName>
        <ecNumber evidence="3">3.5.1.4</ecNumber>
    </recommendedName>
</protein>
<dbReference type="EC" id="3.5.1.4" evidence="3"/>
<dbReference type="EMBL" id="BAABIE010000002">
    <property type="protein sequence ID" value="GAA4740932.1"/>
    <property type="molecule type" value="Genomic_DNA"/>
</dbReference>
<gene>
    <name evidence="5" type="ORF">GCM10023217_06390</name>
</gene>
<evidence type="ECO:0000256" key="1">
    <source>
        <dbReference type="ARBA" id="ARBA00001311"/>
    </source>
</evidence>
<reference evidence="6" key="1">
    <citation type="journal article" date="2019" name="Int. J. Syst. Evol. Microbiol.">
        <title>The Global Catalogue of Microorganisms (GCM) 10K type strain sequencing project: providing services to taxonomists for standard genome sequencing and annotation.</title>
        <authorList>
            <consortium name="The Broad Institute Genomics Platform"/>
            <consortium name="The Broad Institute Genome Sequencing Center for Infectious Disease"/>
            <person name="Wu L."/>
            <person name="Ma J."/>
        </authorList>
    </citation>
    <scope>NUCLEOTIDE SEQUENCE [LARGE SCALE GENOMIC DNA]</scope>
    <source>
        <strain evidence="6">JCM 18077</strain>
    </source>
</reference>
<dbReference type="PANTHER" id="PTHR11895:SF7">
    <property type="entry name" value="GLUTAMYL-TRNA(GLN) AMIDOTRANSFERASE SUBUNIT A, MITOCHONDRIAL"/>
    <property type="match status" value="1"/>
</dbReference>
<dbReference type="PANTHER" id="PTHR11895">
    <property type="entry name" value="TRANSAMIDASE"/>
    <property type="match status" value="1"/>
</dbReference>
<organism evidence="5 6">
    <name type="scientific">Gordonia alkaliphila</name>
    <dbReference type="NCBI Taxonomy" id="1053547"/>
    <lineage>
        <taxon>Bacteria</taxon>
        <taxon>Bacillati</taxon>
        <taxon>Actinomycetota</taxon>
        <taxon>Actinomycetes</taxon>
        <taxon>Mycobacteriales</taxon>
        <taxon>Gordoniaceae</taxon>
        <taxon>Gordonia</taxon>
    </lineage>
</organism>
<dbReference type="SUPFAM" id="SSF75304">
    <property type="entry name" value="Amidase signature (AS) enzymes"/>
    <property type="match status" value="1"/>
</dbReference>
<dbReference type="InterPro" id="IPR036928">
    <property type="entry name" value="AS_sf"/>
</dbReference>
<evidence type="ECO:0000256" key="3">
    <source>
        <dbReference type="ARBA" id="ARBA00012922"/>
    </source>
</evidence>
<dbReference type="InterPro" id="IPR023631">
    <property type="entry name" value="Amidase_dom"/>
</dbReference>
<sequence>MNLDEYMAYDATALAGLVSDKQVTPEELLELARARMREVNPTLNAVVIETAVAADRQVAGELSGPFAGVPFLIKDLAQEYKGYPTTSGSKALRHVVESQNALVTDRFLHAGLVILGKTNTPELGAKGITESDLWGPARNPWDPARTTGGSSGGSAASVAAGVVPAAGANDGGGSIRIPAGCNGLVGLKPSRGLAPYGPHTGEPMFGMAVQGVVTRTVRDTAGLIDAIVGPNPLADYQSAQPERPFAELIAEAPGRLRIGYSARSAISGEASTDALAAVEATAELLTELGHDVVAVDPPYDDKALAQTFLTIWFAHLAADVADIKERTGAGDFDFEADTLAMVEVGRANGAVAALRALGEIAEYTHAMERFYTDHDYFLTPTIAQKPIKIGALDTPKALQAGARVAHRVHGGKALIKSGIIDQMIEENLGWVPYTQMANLTGRPAINVPVYWADDGLPLGVQFNGRLGADGALLQLAAQLEAARPWIDRFPARPTPAK</sequence>
<evidence type="ECO:0000256" key="2">
    <source>
        <dbReference type="ARBA" id="ARBA00009199"/>
    </source>
</evidence>
<accession>A0ABP8YYI8</accession>
<evidence type="ECO:0000313" key="5">
    <source>
        <dbReference type="EMBL" id="GAA4740932.1"/>
    </source>
</evidence>
<comment type="caution">
    <text evidence="5">The sequence shown here is derived from an EMBL/GenBank/DDBJ whole genome shotgun (WGS) entry which is preliminary data.</text>
</comment>
<name>A0ABP8YYI8_9ACTN</name>
<comment type="catalytic activity">
    <reaction evidence="1">
        <text>a monocarboxylic acid amide + H2O = a monocarboxylate + NH4(+)</text>
        <dbReference type="Rhea" id="RHEA:12020"/>
        <dbReference type="ChEBI" id="CHEBI:15377"/>
        <dbReference type="ChEBI" id="CHEBI:28938"/>
        <dbReference type="ChEBI" id="CHEBI:35757"/>
        <dbReference type="ChEBI" id="CHEBI:83628"/>
        <dbReference type="EC" id="3.5.1.4"/>
    </reaction>
</comment>
<dbReference type="InterPro" id="IPR000120">
    <property type="entry name" value="Amidase"/>
</dbReference>
<dbReference type="Proteomes" id="UP001500822">
    <property type="component" value="Unassembled WGS sequence"/>
</dbReference>
<dbReference type="InterPro" id="IPR020556">
    <property type="entry name" value="Amidase_CS"/>
</dbReference>
<dbReference type="Gene3D" id="3.90.1300.10">
    <property type="entry name" value="Amidase signature (AS) domain"/>
    <property type="match status" value="1"/>
</dbReference>
<feature type="domain" description="Amidase" evidence="4">
    <location>
        <begin position="28"/>
        <end position="473"/>
    </location>
</feature>
<dbReference type="RefSeq" id="WP_345312410.1">
    <property type="nucleotide sequence ID" value="NZ_BAABIE010000002.1"/>
</dbReference>
<dbReference type="Pfam" id="PF01425">
    <property type="entry name" value="Amidase"/>
    <property type="match status" value="1"/>
</dbReference>
<evidence type="ECO:0000259" key="4">
    <source>
        <dbReference type="Pfam" id="PF01425"/>
    </source>
</evidence>